<feature type="region of interest" description="Disordered" evidence="4">
    <location>
        <begin position="129"/>
        <end position="156"/>
    </location>
</feature>
<gene>
    <name evidence="7" type="ORF">HCN52_14850</name>
</gene>
<feature type="chain" id="PRO_5047308134" evidence="5">
    <location>
        <begin position="29"/>
        <end position="489"/>
    </location>
</feature>
<organism evidence="7 8">
    <name type="scientific">Streptomyces bohaiensis</name>
    <dbReference type="NCBI Taxonomy" id="1431344"/>
    <lineage>
        <taxon>Bacteria</taxon>
        <taxon>Bacillati</taxon>
        <taxon>Actinomycetota</taxon>
        <taxon>Actinomycetes</taxon>
        <taxon>Kitasatosporales</taxon>
        <taxon>Streptomycetaceae</taxon>
        <taxon>Streptomyces</taxon>
    </lineage>
</organism>
<evidence type="ECO:0000256" key="1">
    <source>
        <dbReference type="ARBA" id="ARBA00010088"/>
    </source>
</evidence>
<feature type="domain" description="AB hydrolase-1" evidence="6">
    <location>
        <begin position="85"/>
        <end position="454"/>
    </location>
</feature>
<name>A0ABX1CG66_9ACTN</name>
<comment type="caution">
    <text evidence="7">The sequence shown here is derived from an EMBL/GenBank/DDBJ whole genome shotgun (WGS) entry which is preliminary data.</text>
</comment>
<sequence length="489" mass="52092">MIRTRSLGAGAAVAAALALTLTHVPAAAAVDDPAGDGPEWGECPGGAERGVYCATLEVPLDHDDPDAGTIELTLSITGRGDAPRTLVVNPGGPGARGIGTERQVWSSLPPEVADVYNVVSFDPRGVGASTPLTCGESDTEPERPALPHQPGTAEQEAERLDAARRVAQACGAEGAELLPHLTTENAARDLDLIRAELGRDQLDFLGYSYGTRLGTTYATLFPERTGRMVLDSVRDPWDSSWEVQFKQNDAFQRRAEQFFAWAAEHDETYGLGTDAAAVAASWDATREELAAAPAGERAGSAELDDMLASALYSDVSWPQLAGTVAAHRAGDSGRLLSAVDQLAEQGVPTALLAYTCTDDAWPTDWETWREATEASAEDAPHFAWLNTWYSAPCAFWEQPAGEPVEIGSVALPPMLLLHAADDPATPLAGAERMREVLTDSRLVVVDSGNHGQFLYERNDCVDDHGFRYLLTGELPEADTTCEGGEPPTA</sequence>
<evidence type="ECO:0000313" key="8">
    <source>
        <dbReference type="Proteomes" id="UP000727056"/>
    </source>
</evidence>
<comment type="similarity">
    <text evidence="1">Belongs to the peptidase S33 family.</text>
</comment>
<proteinExistence type="inferred from homology"/>
<dbReference type="InterPro" id="IPR029058">
    <property type="entry name" value="AB_hydrolase_fold"/>
</dbReference>
<dbReference type="Proteomes" id="UP000727056">
    <property type="component" value="Unassembled WGS sequence"/>
</dbReference>
<reference evidence="7 8" key="1">
    <citation type="submission" date="2020-03" db="EMBL/GenBank/DDBJ databases">
        <title>Draft genome of Streptomyces sp. ventii, isolated from the Axial Seamount in the Pacific Ocean, and resequencing of the two type strains Streptomyces lonarensis strain NCL 716 and Streptomyces bohaiensis strain 11A07.</title>
        <authorList>
            <person name="Loughran R.M."/>
            <person name="Pfannmuller K.M."/>
            <person name="Wasson B.J."/>
            <person name="Deadmond M.C."/>
            <person name="Paddock B.E."/>
            <person name="Koyack M.J."/>
            <person name="Gallegos D.A."/>
            <person name="Mitchell E.A."/>
            <person name="Ushijima B."/>
            <person name="Saw J.H."/>
            <person name="Mcphail K.L."/>
            <person name="Videau P."/>
        </authorList>
    </citation>
    <scope>NUCLEOTIDE SEQUENCE [LARGE SCALE GENOMIC DNA]</scope>
    <source>
        <strain evidence="7 8">11A07</strain>
    </source>
</reference>
<evidence type="ECO:0000259" key="6">
    <source>
        <dbReference type="Pfam" id="PF00561"/>
    </source>
</evidence>
<dbReference type="SUPFAM" id="SSF53474">
    <property type="entry name" value="alpha/beta-Hydrolases"/>
    <property type="match status" value="1"/>
</dbReference>
<keyword evidence="3 7" id="KW-0378">Hydrolase</keyword>
<dbReference type="Pfam" id="PF00561">
    <property type="entry name" value="Abhydrolase_1"/>
    <property type="match status" value="1"/>
</dbReference>
<evidence type="ECO:0000256" key="5">
    <source>
        <dbReference type="SAM" id="SignalP"/>
    </source>
</evidence>
<evidence type="ECO:0000313" key="7">
    <source>
        <dbReference type="EMBL" id="NJQ16179.1"/>
    </source>
</evidence>
<evidence type="ECO:0000256" key="2">
    <source>
        <dbReference type="ARBA" id="ARBA00022729"/>
    </source>
</evidence>
<keyword evidence="8" id="KW-1185">Reference proteome</keyword>
<dbReference type="GO" id="GO:0016787">
    <property type="term" value="F:hydrolase activity"/>
    <property type="evidence" value="ECO:0007669"/>
    <property type="project" value="UniProtKB-KW"/>
</dbReference>
<dbReference type="EMBL" id="JAAVJC010000126">
    <property type="protein sequence ID" value="NJQ16179.1"/>
    <property type="molecule type" value="Genomic_DNA"/>
</dbReference>
<keyword evidence="2 5" id="KW-0732">Signal</keyword>
<dbReference type="RefSeq" id="WP_168088925.1">
    <property type="nucleotide sequence ID" value="NZ_BHZH01000019.1"/>
</dbReference>
<accession>A0ABX1CG66</accession>
<dbReference type="Gene3D" id="3.40.50.1820">
    <property type="entry name" value="alpha/beta hydrolase"/>
    <property type="match status" value="1"/>
</dbReference>
<evidence type="ECO:0000256" key="3">
    <source>
        <dbReference type="ARBA" id="ARBA00022801"/>
    </source>
</evidence>
<dbReference type="InterPro" id="IPR000073">
    <property type="entry name" value="AB_hydrolase_1"/>
</dbReference>
<dbReference type="InterPro" id="IPR051601">
    <property type="entry name" value="Serine_prot/Carboxylest_S33"/>
</dbReference>
<dbReference type="PANTHER" id="PTHR43248:SF29">
    <property type="entry name" value="TRIPEPTIDYL AMINOPEPTIDASE"/>
    <property type="match status" value="1"/>
</dbReference>
<feature type="signal peptide" evidence="5">
    <location>
        <begin position="1"/>
        <end position="28"/>
    </location>
</feature>
<protein>
    <submittedName>
        <fullName evidence="7">Alpha/beta hydrolase</fullName>
    </submittedName>
</protein>
<evidence type="ECO:0000256" key="4">
    <source>
        <dbReference type="SAM" id="MobiDB-lite"/>
    </source>
</evidence>
<dbReference type="PANTHER" id="PTHR43248">
    <property type="entry name" value="2-SUCCINYL-6-HYDROXY-2,4-CYCLOHEXADIENE-1-CARBOXYLATE SYNTHASE"/>
    <property type="match status" value="1"/>
</dbReference>